<dbReference type="eggNOG" id="KOG4308">
    <property type="taxonomic scope" value="Eukaryota"/>
</dbReference>
<dbReference type="Proteomes" id="UP000001449">
    <property type="component" value="Chromosome 14"/>
</dbReference>
<reference evidence="4 5" key="1">
    <citation type="journal article" date="2004" name="Science">
        <title>The genome of the diatom Thalassiosira pseudonana: ecology, evolution, and metabolism.</title>
        <authorList>
            <person name="Armbrust E.V."/>
            <person name="Berges J.A."/>
            <person name="Bowler C."/>
            <person name="Green B.R."/>
            <person name="Martinez D."/>
            <person name="Putnam N.H."/>
            <person name="Zhou S."/>
            <person name="Allen A.E."/>
            <person name="Apt K.E."/>
            <person name="Bechner M."/>
            <person name="Brzezinski M.A."/>
            <person name="Chaal B.K."/>
            <person name="Chiovitti A."/>
            <person name="Davis A.K."/>
            <person name="Demarest M.S."/>
            <person name="Detter J.C."/>
            <person name="Glavina T."/>
            <person name="Goodstein D."/>
            <person name="Hadi M.Z."/>
            <person name="Hellsten U."/>
            <person name="Hildebrand M."/>
            <person name="Jenkins B.D."/>
            <person name="Jurka J."/>
            <person name="Kapitonov V.V."/>
            <person name="Kroger N."/>
            <person name="Lau W.W."/>
            <person name="Lane T.W."/>
            <person name="Larimer F.W."/>
            <person name="Lippmeier J.C."/>
            <person name="Lucas S."/>
            <person name="Medina M."/>
            <person name="Montsant A."/>
            <person name="Obornik M."/>
            <person name="Parker M.S."/>
            <person name="Palenik B."/>
            <person name="Pazour G.J."/>
            <person name="Richardson P.M."/>
            <person name="Rynearson T.A."/>
            <person name="Saito M.A."/>
            <person name="Schwartz D.C."/>
            <person name="Thamatrakoln K."/>
            <person name="Valentin K."/>
            <person name="Vardi A."/>
            <person name="Wilkerson F.P."/>
            <person name="Rokhsar D.S."/>
        </authorList>
    </citation>
    <scope>NUCLEOTIDE SEQUENCE [LARGE SCALE GENOMIC DNA]</scope>
    <source>
        <strain evidence="4 5">CCMP1335</strain>
    </source>
</reference>
<keyword evidence="2" id="KW-0433">Leucine-rich repeat</keyword>
<dbReference type="GeneID" id="7451628"/>
<dbReference type="InterPro" id="IPR032675">
    <property type="entry name" value="LRR_dom_sf"/>
</dbReference>
<evidence type="ECO:0000313" key="5">
    <source>
        <dbReference type="Proteomes" id="UP000001449"/>
    </source>
</evidence>
<dbReference type="GO" id="GO:0031267">
    <property type="term" value="F:small GTPase binding"/>
    <property type="evidence" value="ECO:0000318"/>
    <property type="project" value="GO_Central"/>
</dbReference>
<keyword evidence="5" id="KW-1185">Reference proteome</keyword>
<evidence type="ECO:0000256" key="1">
    <source>
        <dbReference type="ARBA" id="ARBA00022468"/>
    </source>
</evidence>
<dbReference type="GO" id="GO:0005634">
    <property type="term" value="C:nucleus"/>
    <property type="evidence" value="ECO:0000318"/>
    <property type="project" value="GO_Central"/>
</dbReference>
<evidence type="ECO:0000313" key="4">
    <source>
        <dbReference type="EMBL" id="EED88685.1"/>
    </source>
</evidence>
<proteinExistence type="predicted"/>
<evidence type="ECO:0000256" key="2">
    <source>
        <dbReference type="ARBA" id="ARBA00022614"/>
    </source>
</evidence>
<dbReference type="STRING" id="35128.B8CC07"/>
<dbReference type="KEGG" id="tps:THAPSDRAFT_9691"/>
<sequence length="333" mass="37007">MPSFRSIRDSISTSIISHRSSSTRFSSCLDSVEALFDCDVTILNHGDTTAATNDDDDDTSLQQRDGGTDNAIFLIGNHMGNKGAERVANGLDNPCRQYYKLYLCDNRIGWEGASLIANSLRCNSTLLELSLGNNCIEDEGVKSLADALKFNNTLGMLNVENNEIGARGAWYLAEALEENTALQWLVLSENPLGDEGLKALLSCIRNVASLNRLEKCNHSLLSIVLKKVTGVKVGRVLRDIKTYLKINRISVPSANMAARRKIRMSIEDSPQLLLEFIMERRRADDGGDGDEELKLQPFVLSFCGEQSLSTVYSYVRDFNDWVLSHARRMQSTL</sequence>
<dbReference type="PaxDb" id="35128-Thaps9691"/>
<dbReference type="SUPFAM" id="SSF52047">
    <property type="entry name" value="RNI-like"/>
    <property type="match status" value="1"/>
</dbReference>
<dbReference type="GO" id="GO:0048471">
    <property type="term" value="C:perinuclear region of cytoplasm"/>
    <property type="evidence" value="ECO:0000318"/>
    <property type="project" value="GO_Central"/>
</dbReference>
<dbReference type="GO" id="GO:0005829">
    <property type="term" value="C:cytosol"/>
    <property type="evidence" value="ECO:0000318"/>
    <property type="project" value="GO_Central"/>
</dbReference>
<dbReference type="InterPro" id="IPR001611">
    <property type="entry name" value="Leu-rich_rpt"/>
</dbReference>
<name>B8CC07_THAPS</name>
<dbReference type="PANTHER" id="PTHR24113:SF12">
    <property type="entry name" value="RAN GTPASE-ACTIVATING PROTEIN 1"/>
    <property type="match status" value="1"/>
</dbReference>
<dbReference type="SMART" id="SM00368">
    <property type="entry name" value="LRR_RI"/>
    <property type="match status" value="3"/>
</dbReference>
<dbReference type="GO" id="GO:0051168">
    <property type="term" value="P:nuclear export"/>
    <property type="evidence" value="ECO:0000318"/>
    <property type="project" value="GO_Central"/>
</dbReference>
<dbReference type="RefSeq" id="XP_002293676.1">
    <property type="nucleotide sequence ID" value="XM_002293640.1"/>
</dbReference>
<organism evidence="4 5">
    <name type="scientific">Thalassiosira pseudonana</name>
    <name type="common">Marine diatom</name>
    <name type="synonym">Cyclotella nana</name>
    <dbReference type="NCBI Taxonomy" id="35128"/>
    <lineage>
        <taxon>Eukaryota</taxon>
        <taxon>Sar</taxon>
        <taxon>Stramenopiles</taxon>
        <taxon>Ochrophyta</taxon>
        <taxon>Bacillariophyta</taxon>
        <taxon>Coscinodiscophyceae</taxon>
        <taxon>Thalassiosirophycidae</taxon>
        <taxon>Thalassiosirales</taxon>
        <taxon>Thalassiosiraceae</taxon>
        <taxon>Thalassiosira</taxon>
    </lineage>
</organism>
<dbReference type="Pfam" id="PF13516">
    <property type="entry name" value="LRR_6"/>
    <property type="match status" value="2"/>
</dbReference>
<evidence type="ECO:0000256" key="3">
    <source>
        <dbReference type="ARBA" id="ARBA00022737"/>
    </source>
</evidence>
<dbReference type="GO" id="GO:0005096">
    <property type="term" value="F:GTPase activator activity"/>
    <property type="evidence" value="ECO:0000318"/>
    <property type="project" value="GO_Central"/>
</dbReference>
<dbReference type="Gene3D" id="3.80.10.10">
    <property type="entry name" value="Ribonuclease Inhibitor"/>
    <property type="match status" value="2"/>
</dbReference>
<dbReference type="PANTHER" id="PTHR24113">
    <property type="entry name" value="RAN GTPASE-ACTIVATING PROTEIN 1"/>
    <property type="match status" value="1"/>
</dbReference>
<protein>
    <submittedName>
        <fullName evidence="4">Uncharacterized protein</fullName>
    </submittedName>
</protein>
<dbReference type="InterPro" id="IPR027038">
    <property type="entry name" value="RanGap"/>
</dbReference>
<reference evidence="4 5" key="2">
    <citation type="journal article" date="2008" name="Nature">
        <title>The Phaeodactylum genome reveals the evolutionary history of diatom genomes.</title>
        <authorList>
            <person name="Bowler C."/>
            <person name="Allen A.E."/>
            <person name="Badger J.H."/>
            <person name="Grimwood J."/>
            <person name="Jabbari K."/>
            <person name="Kuo A."/>
            <person name="Maheswari U."/>
            <person name="Martens C."/>
            <person name="Maumus F."/>
            <person name="Otillar R.P."/>
            <person name="Rayko E."/>
            <person name="Salamov A."/>
            <person name="Vandepoele K."/>
            <person name="Beszteri B."/>
            <person name="Gruber A."/>
            <person name="Heijde M."/>
            <person name="Katinka M."/>
            <person name="Mock T."/>
            <person name="Valentin K."/>
            <person name="Verret F."/>
            <person name="Berges J.A."/>
            <person name="Brownlee C."/>
            <person name="Cadoret J.P."/>
            <person name="Chiovitti A."/>
            <person name="Choi C.J."/>
            <person name="Coesel S."/>
            <person name="De Martino A."/>
            <person name="Detter J.C."/>
            <person name="Durkin C."/>
            <person name="Falciatore A."/>
            <person name="Fournet J."/>
            <person name="Haruta M."/>
            <person name="Huysman M.J."/>
            <person name="Jenkins B.D."/>
            <person name="Jiroutova K."/>
            <person name="Jorgensen R.E."/>
            <person name="Joubert Y."/>
            <person name="Kaplan A."/>
            <person name="Kroger N."/>
            <person name="Kroth P.G."/>
            <person name="La Roche J."/>
            <person name="Lindquist E."/>
            <person name="Lommer M."/>
            <person name="Martin-Jezequel V."/>
            <person name="Lopez P.J."/>
            <person name="Lucas S."/>
            <person name="Mangogna M."/>
            <person name="McGinnis K."/>
            <person name="Medlin L.K."/>
            <person name="Montsant A."/>
            <person name="Oudot-Le Secq M.P."/>
            <person name="Napoli C."/>
            <person name="Obornik M."/>
            <person name="Parker M.S."/>
            <person name="Petit J.L."/>
            <person name="Porcel B.M."/>
            <person name="Poulsen N."/>
            <person name="Robison M."/>
            <person name="Rychlewski L."/>
            <person name="Rynearson T.A."/>
            <person name="Schmutz J."/>
            <person name="Shapiro H."/>
            <person name="Siaut M."/>
            <person name="Stanley M."/>
            <person name="Sussman M.R."/>
            <person name="Taylor A.R."/>
            <person name="Vardi A."/>
            <person name="von Dassow P."/>
            <person name="Vyverman W."/>
            <person name="Willis A."/>
            <person name="Wyrwicz L.S."/>
            <person name="Rokhsar D.S."/>
            <person name="Weissenbach J."/>
            <person name="Armbrust E.V."/>
            <person name="Green B.R."/>
            <person name="Van de Peer Y."/>
            <person name="Grigoriev I.V."/>
        </authorList>
    </citation>
    <scope>NUCLEOTIDE SEQUENCE [LARGE SCALE GENOMIC DNA]</scope>
    <source>
        <strain evidence="4 5">CCMP1335</strain>
    </source>
</reference>
<dbReference type="EMBL" id="CM000649">
    <property type="protein sequence ID" value="EED88685.1"/>
    <property type="molecule type" value="Genomic_DNA"/>
</dbReference>
<gene>
    <name evidence="4" type="ORF">THAPSDRAFT_9691</name>
</gene>
<dbReference type="InParanoid" id="B8CC07"/>
<accession>B8CC07</accession>
<dbReference type="AlphaFoldDB" id="B8CC07"/>
<keyword evidence="1" id="KW-0343">GTPase activation</keyword>
<dbReference type="HOGENOM" id="CLU_835461_0_0_1"/>
<keyword evidence="3" id="KW-0677">Repeat</keyword>